<evidence type="ECO:0000313" key="3">
    <source>
        <dbReference type="Proteomes" id="UP001457282"/>
    </source>
</evidence>
<protein>
    <submittedName>
        <fullName evidence="2">Uncharacterized protein</fullName>
    </submittedName>
</protein>
<dbReference type="Proteomes" id="UP001457282">
    <property type="component" value="Unassembled WGS sequence"/>
</dbReference>
<dbReference type="AlphaFoldDB" id="A0AAW1Y8I3"/>
<keyword evidence="3" id="KW-1185">Reference proteome</keyword>
<dbReference type="EMBL" id="JBEDUW010000002">
    <property type="protein sequence ID" value="KAK9945097.1"/>
    <property type="molecule type" value="Genomic_DNA"/>
</dbReference>
<evidence type="ECO:0000313" key="2">
    <source>
        <dbReference type="EMBL" id="KAK9945097.1"/>
    </source>
</evidence>
<sequence>MKSAYLLHFSAQFRAFNPNRTSSSSSSITLTQLCKFNSVSLASPPKPSRLITLSASNSDKASASSSNSDSVAVESIREGLLQFQDDPSQSRWNVEVGNPNVPSPAVAKLSLSDQAFFLLAFIACTTSVAFTSLVIAAVPTLCAMGRAAISLSKLADTAREELPSTMAAIRLSGMEISDLTLELNDLSQEIADGVSKSTQAVQAAEAGIRQIGSLARKQTMSMIQERANLPVISLQPAVVGAAKKTSHAVGQATKKLINIISRRDSENEDDIGIDRVEI</sequence>
<keyword evidence="1" id="KW-0472">Membrane</keyword>
<dbReference type="PANTHER" id="PTHR33825:SF14">
    <property type="entry name" value="CHITINASE-LIKE PROTEIN"/>
    <property type="match status" value="1"/>
</dbReference>
<keyword evidence="1" id="KW-0812">Transmembrane</keyword>
<name>A0AAW1Y8I3_RUBAR</name>
<feature type="transmembrane region" description="Helical" evidence="1">
    <location>
        <begin position="116"/>
        <end position="138"/>
    </location>
</feature>
<organism evidence="2 3">
    <name type="scientific">Rubus argutus</name>
    <name type="common">Southern blackberry</name>
    <dbReference type="NCBI Taxonomy" id="59490"/>
    <lineage>
        <taxon>Eukaryota</taxon>
        <taxon>Viridiplantae</taxon>
        <taxon>Streptophyta</taxon>
        <taxon>Embryophyta</taxon>
        <taxon>Tracheophyta</taxon>
        <taxon>Spermatophyta</taxon>
        <taxon>Magnoliopsida</taxon>
        <taxon>eudicotyledons</taxon>
        <taxon>Gunneridae</taxon>
        <taxon>Pentapetalae</taxon>
        <taxon>rosids</taxon>
        <taxon>fabids</taxon>
        <taxon>Rosales</taxon>
        <taxon>Rosaceae</taxon>
        <taxon>Rosoideae</taxon>
        <taxon>Rosoideae incertae sedis</taxon>
        <taxon>Rubus</taxon>
    </lineage>
</organism>
<dbReference type="PANTHER" id="PTHR33825">
    <property type="entry name" value="CHITINASE-LIKE PROTEIN"/>
    <property type="match status" value="1"/>
</dbReference>
<accession>A0AAW1Y8I3</accession>
<proteinExistence type="predicted"/>
<keyword evidence="1" id="KW-1133">Transmembrane helix</keyword>
<evidence type="ECO:0000256" key="1">
    <source>
        <dbReference type="SAM" id="Phobius"/>
    </source>
</evidence>
<gene>
    <name evidence="2" type="ORF">M0R45_010628</name>
</gene>
<reference evidence="2 3" key="1">
    <citation type="journal article" date="2023" name="G3 (Bethesda)">
        <title>A chromosome-length genome assembly and annotation of blackberry (Rubus argutus, cv. 'Hillquist').</title>
        <authorList>
            <person name="Bruna T."/>
            <person name="Aryal R."/>
            <person name="Dudchenko O."/>
            <person name="Sargent D.J."/>
            <person name="Mead D."/>
            <person name="Buti M."/>
            <person name="Cavallini A."/>
            <person name="Hytonen T."/>
            <person name="Andres J."/>
            <person name="Pham M."/>
            <person name="Weisz D."/>
            <person name="Mascagni F."/>
            <person name="Usai G."/>
            <person name="Natali L."/>
            <person name="Bassil N."/>
            <person name="Fernandez G.E."/>
            <person name="Lomsadze A."/>
            <person name="Armour M."/>
            <person name="Olukolu B."/>
            <person name="Poorten T."/>
            <person name="Britton C."/>
            <person name="Davik J."/>
            <person name="Ashrafi H."/>
            <person name="Aiden E.L."/>
            <person name="Borodovsky M."/>
            <person name="Worthington M."/>
        </authorList>
    </citation>
    <scope>NUCLEOTIDE SEQUENCE [LARGE SCALE GENOMIC DNA]</scope>
    <source>
        <strain evidence="2">PI 553951</strain>
    </source>
</reference>
<comment type="caution">
    <text evidence="2">The sequence shown here is derived from an EMBL/GenBank/DDBJ whole genome shotgun (WGS) entry which is preliminary data.</text>
</comment>